<keyword evidence="3" id="KW-1185">Reference proteome</keyword>
<dbReference type="AlphaFoldDB" id="A0A3N4I5H3"/>
<evidence type="ECO:0000313" key="2">
    <source>
        <dbReference type="EMBL" id="RPA81319.1"/>
    </source>
</evidence>
<gene>
    <name evidence="2" type="ORF">BJ508DRAFT_414769</name>
</gene>
<sequence length="77" mass="8425">MPPTTRTKIGWIWARFCAHLFIGSFAVKDIQALEPTAVGLKMLLDIGAASFHSSTYLESGETKLAHLEERSGGEIGY</sequence>
<feature type="chain" id="PRO_5018328775" evidence="1">
    <location>
        <begin position="33"/>
        <end position="77"/>
    </location>
</feature>
<proteinExistence type="predicted"/>
<evidence type="ECO:0000313" key="3">
    <source>
        <dbReference type="Proteomes" id="UP000275078"/>
    </source>
</evidence>
<protein>
    <submittedName>
        <fullName evidence="2">Uncharacterized protein</fullName>
    </submittedName>
</protein>
<evidence type="ECO:0000256" key="1">
    <source>
        <dbReference type="SAM" id="SignalP"/>
    </source>
</evidence>
<dbReference type="EMBL" id="ML119680">
    <property type="protein sequence ID" value="RPA81319.1"/>
    <property type="molecule type" value="Genomic_DNA"/>
</dbReference>
<feature type="signal peptide" evidence="1">
    <location>
        <begin position="1"/>
        <end position="32"/>
    </location>
</feature>
<name>A0A3N4I5H3_ASCIM</name>
<organism evidence="2 3">
    <name type="scientific">Ascobolus immersus RN42</name>
    <dbReference type="NCBI Taxonomy" id="1160509"/>
    <lineage>
        <taxon>Eukaryota</taxon>
        <taxon>Fungi</taxon>
        <taxon>Dikarya</taxon>
        <taxon>Ascomycota</taxon>
        <taxon>Pezizomycotina</taxon>
        <taxon>Pezizomycetes</taxon>
        <taxon>Pezizales</taxon>
        <taxon>Ascobolaceae</taxon>
        <taxon>Ascobolus</taxon>
    </lineage>
</organism>
<reference evidence="2 3" key="1">
    <citation type="journal article" date="2018" name="Nat. Ecol. Evol.">
        <title>Pezizomycetes genomes reveal the molecular basis of ectomycorrhizal truffle lifestyle.</title>
        <authorList>
            <person name="Murat C."/>
            <person name="Payen T."/>
            <person name="Noel B."/>
            <person name="Kuo A."/>
            <person name="Morin E."/>
            <person name="Chen J."/>
            <person name="Kohler A."/>
            <person name="Krizsan K."/>
            <person name="Balestrini R."/>
            <person name="Da Silva C."/>
            <person name="Montanini B."/>
            <person name="Hainaut M."/>
            <person name="Levati E."/>
            <person name="Barry K.W."/>
            <person name="Belfiori B."/>
            <person name="Cichocki N."/>
            <person name="Clum A."/>
            <person name="Dockter R.B."/>
            <person name="Fauchery L."/>
            <person name="Guy J."/>
            <person name="Iotti M."/>
            <person name="Le Tacon F."/>
            <person name="Lindquist E.A."/>
            <person name="Lipzen A."/>
            <person name="Malagnac F."/>
            <person name="Mello A."/>
            <person name="Molinier V."/>
            <person name="Miyauchi S."/>
            <person name="Poulain J."/>
            <person name="Riccioni C."/>
            <person name="Rubini A."/>
            <person name="Sitrit Y."/>
            <person name="Splivallo R."/>
            <person name="Traeger S."/>
            <person name="Wang M."/>
            <person name="Zifcakova L."/>
            <person name="Wipf D."/>
            <person name="Zambonelli A."/>
            <person name="Paolocci F."/>
            <person name="Nowrousian M."/>
            <person name="Ottonello S."/>
            <person name="Baldrian P."/>
            <person name="Spatafora J.W."/>
            <person name="Henrissat B."/>
            <person name="Nagy L.G."/>
            <person name="Aury J.M."/>
            <person name="Wincker P."/>
            <person name="Grigoriev I.V."/>
            <person name="Bonfante P."/>
            <person name="Martin F.M."/>
        </authorList>
    </citation>
    <scope>NUCLEOTIDE SEQUENCE [LARGE SCALE GENOMIC DNA]</scope>
    <source>
        <strain evidence="2 3">RN42</strain>
    </source>
</reference>
<dbReference type="Proteomes" id="UP000275078">
    <property type="component" value="Unassembled WGS sequence"/>
</dbReference>
<keyword evidence="1" id="KW-0732">Signal</keyword>
<accession>A0A3N4I5H3</accession>